<dbReference type="InterPro" id="IPR009061">
    <property type="entry name" value="DNA-bd_dom_put_sf"/>
</dbReference>
<evidence type="ECO:0000313" key="3">
    <source>
        <dbReference type="EMBL" id="GAA4109525.1"/>
    </source>
</evidence>
<dbReference type="Gene3D" id="1.10.1660.10">
    <property type="match status" value="1"/>
</dbReference>
<dbReference type="EMBL" id="BAAAZH010000002">
    <property type="protein sequence ID" value="GAA4109525.1"/>
    <property type="molecule type" value="Genomic_DNA"/>
</dbReference>
<dbReference type="SMART" id="SM00422">
    <property type="entry name" value="HTH_MERR"/>
    <property type="match status" value="1"/>
</dbReference>
<sequence>MSAEGAEDAYTVDELAAAVGLTVRTTRYYASLGLLPPPERRGRVAYYGALHRARLELVRALQDHGFTLQAIERFLASVPEDAGVEDLALQRAMLTSWSGGPTERLTRAELDARAGRALRDDEVDLLEQMGVIDRSGERYLPLPSLAIGVELLDLGIPAEAAGAAAESIRGHMESLVDDLTRILRTGVLAAYRAEHSPEEAARLEQALPRLRQLTLEAIVAGFQRAANAVITRSLMLPRE</sequence>
<dbReference type="Proteomes" id="UP001501495">
    <property type="component" value="Unassembled WGS sequence"/>
</dbReference>
<dbReference type="PANTHER" id="PTHR30204">
    <property type="entry name" value="REDOX-CYCLING DRUG-SENSING TRANSCRIPTIONAL ACTIVATOR SOXR"/>
    <property type="match status" value="1"/>
</dbReference>
<comment type="caution">
    <text evidence="3">The sequence shown here is derived from an EMBL/GenBank/DDBJ whole genome shotgun (WGS) entry which is preliminary data.</text>
</comment>
<accession>A0ABP7XAY6</accession>
<dbReference type="RefSeq" id="WP_344731519.1">
    <property type="nucleotide sequence ID" value="NZ_BAAAZH010000002.1"/>
</dbReference>
<dbReference type="PROSITE" id="PS50937">
    <property type="entry name" value="HTH_MERR_2"/>
    <property type="match status" value="1"/>
</dbReference>
<organism evidence="3 4">
    <name type="scientific">Nocardioides fonticola</name>
    <dbReference type="NCBI Taxonomy" id="450363"/>
    <lineage>
        <taxon>Bacteria</taxon>
        <taxon>Bacillati</taxon>
        <taxon>Actinomycetota</taxon>
        <taxon>Actinomycetes</taxon>
        <taxon>Propionibacteriales</taxon>
        <taxon>Nocardioidaceae</taxon>
        <taxon>Nocardioides</taxon>
    </lineage>
</organism>
<reference evidence="4" key="1">
    <citation type="journal article" date="2019" name="Int. J. Syst. Evol. Microbiol.">
        <title>The Global Catalogue of Microorganisms (GCM) 10K type strain sequencing project: providing services to taxonomists for standard genome sequencing and annotation.</title>
        <authorList>
            <consortium name="The Broad Institute Genomics Platform"/>
            <consortium name="The Broad Institute Genome Sequencing Center for Infectious Disease"/>
            <person name="Wu L."/>
            <person name="Ma J."/>
        </authorList>
    </citation>
    <scope>NUCLEOTIDE SEQUENCE [LARGE SCALE GENOMIC DNA]</scope>
    <source>
        <strain evidence="4">JCM 16703</strain>
    </source>
</reference>
<dbReference type="PANTHER" id="PTHR30204:SF93">
    <property type="entry name" value="HTH MERR-TYPE DOMAIN-CONTAINING PROTEIN"/>
    <property type="match status" value="1"/>
</dbReference>
<dbReference type="InterPro" id="IPR047057">
    <property type="entry name" value="MerR_fam"/>
</dbReference>
<gene>
    <name evidence="3" type="ORF">GCM10022215_03900</name>
</gene>
<keyword evidence="1" id="KW-0238">DNA-binding</keyword>
<feature type="domain" description="HTH merR-type" evidence="2">
    <location>
        <begin position="9"/>
        <end position="77"/>
    </location>
</feature>
<dbReference type="InterPro" id="IPR000551">
    <property type="entry name" value="MerR-type_HTH_dom"/>
</dbReference>
<dbReference type="SUPFAM" id="SSF46955">
    <property type="entry name" value="Putative DNA-binding domain"/>
    <property type="match status" value="1"/>
</dbReference>
<evidence type="ECO:0000256" key="1">
    <source>
        <dbReference type="ARBA" id="ARBA00023125"/>
    </source>
</evidence>
<proteinExistence type="predicted"/>
<protein>
    <submittedName>
        <fullName evidence="3">MerR family transcriptional regulator</fullName>
    </submittedName>
</protein>
<dbReference type="PRINTS" id="PR00040">
    <property type="entry name" value="HTHMERR"/>
</dbReference>
<evidence type="ECO:0000259" key="2">
    <source>
        <dbReference type="PROSITE" id="PS50937"/>
    </source>
</evidence>
<name>A0ABP7XAY6_9ACTN</name>
<keyword evidence="4" id="KW-1185">Reference proteome</keyword>
<dbReference type="Pfam" id="PF13411">
    <property type="entry name" value="MerR_1"/>
    <property type="match status" value="1"/>
</dbReference>
<evidence type="ECO:0000313" key="4">
    <source>
        <dbReference type="Proteomes" id="UP001501495"/>
    </source>
</evidence>